<sequence>MHPVNTDDLILDICNKKLDLGIQKSDISGSHVIGKVRNGKSQVIVRFISYRNREKVFSAKKKGLKDDPSKIFITKNLTTHRTNRVKELSDLKYRHSIHTYWTNDGRIYVKKTEASMKQLILNHDDIRDLLRSNDPDESTGNNTDAQDENNQCVKDHD</sequence>
<organism evidence="2 3">
    <name type="scientific">Mytilus coruscus</name>
    <name type="common">Sea mussel</name>
    <dbReference type="NCBI Taxonomy" id="42192"/>
    <lineage>
        <taxon>Eukaryota</taxon>
        <taxon>Metazoa</taxon>
        <taxon>Spiralia</taxon>
        <taxon>Lophotrochozoa</taxon>
        <taxon>Mollusca</taxon>
        <taxon>Bivalvia</taxon>
        <taxon>Autobranchia</taxon>
        <taxon>Pteriomorphia</taxon>
        <taxon>Mytilida</taxon>
        <taxon>Mytiloidea</taxon>
        <taxon>Mytilidae</taxon>
        <taxon>Mytilinae</taxon>
        <taxon>Mytilus</taxon>
    </lineage>
</organism>
<reference evidence="2 3" key="1">
    <citation type="submission" date="2020-06" db="EMBL/GenBank/DDBJ databases">
        <authorList>
            <person name="Li R."/>
            <person name="Bekaert M."/>
        </authorList>
    </citation>
    <scope>NUCLEOTIDE SEQUENCE [LARGE SCALE GENOMIC DNA]</scope>
    <source>
        <strain evidence="3">wild</strain>
    </source>
</reference>
<name>A0A6J8DY78_MYTCO</name>
<keyword evidence="3" id="KW-1185">Reference proteome</keyword>
<evidence type="ECO:0000313" key="2">
    <source>
        <dbReference type="EMBL" id="CAC5411750.1"/>
    </source>
</evidence>
<protein>
    <submittedName>
        <fullName evidence="2">Uncharacterized protein</fullName>
    </submittedName>
</protein>
<evidence type="ECO:0000256" key="1">
    <source>
        <dbReference type="SAM" id="MobiDB-lite"/>
    </source>
</evidence>
<proteinExistence type="predicted"/>
<feature type="compositionally biased region" description="Polar residues" evidence="1">
    <location>
        <begin position="138"/>
        <end position="157"/>
    </location>
</feature>
<accession>A0A6J8DY78</accession>
<feature type="region of interest" description="Disordered" evidence="1">
    <location>
        <begin position="131"/>
        <end position="157"/>
    </location>
</feature>
<dbReference type="AlphaFoldDB" id="A0A6J8DY78"/>
<dbReference type="EMBL" id="CACVKT020007907">
    <property type="protein sequence ID" value="CAC5411750.1"/>
    <property type="molecule type" value="Genomic_DNA"/>
</dbReference>
<gene>
    <name evidence="2" type="ORF">MCOR_44801</name>
</gene>
<dbReference type="Proteomes" id="UP000507470">
    <property type="component" value="Unassembled WGS sequence"/>
</dbReference>
<dbReference type="OrthoDB" id="6079589at2759"/>
<evidence type="ECO:0000313" key="3">
    <source>
        <dbReference type="Proteomes" id="UP000507470"/>
    </source>
</evidence>